<accession>A0AC61RJS0</accession>
<reference evidence="1" key="1">
    <citation type="submission" date="2019-04" db="EMBL/GenBank/DDBJ databases">
        <title>Microbes associate with the intestines of laboratory mice.</title>
        <authorList>
            <person name="Navarre W."/>
            <person name="Wong E."/>
            <person name="Huang K."/>
            <person name="Tropini C."/>
            <person name="Ng K."/>
            <person name="Yu B."/>
        </authorList>
    </citation>
    <scope>NUCLEOTIDE SEQUENCE</scope>
    <source>
        <strain evidence="1">NM04_E33</strain>
    </source>
</reference>
<comment type="caution">
    <text evidence="1">The sequence shown here is derived from an EMBL/GenBank/DDBJ whole genome shotgun (WGS) entry which is preliminary data.</text>
</comment>
<keyword evidence="2" id="KW-1185">Reference proteome</keyword>
<organism evidence="1 2">
    <name type="scientific">Lepagella muris</name>
    <dbReference type="NCBI Taxonomy" id="3032870"/>
    <lineage>
        <taxon>Bacteria</taxon>
        <taxon>Pseudomonadati</taxon>
        <taxon>Bacteroidota</taxon>
        <taxon>Bacteroidia</taxon>
        <taxon>Bacteroidales</taxon>
        <taxon>Muribaculaceae</taxon>
        <taxon>Lepagella</taxon>
    </lineage>
</organism>
<dbReference type="EMBL" id="SRYB01000003">
    <property type="protein sequence ID" value="TGY80319.1"/>
    <property type="molecule type" value="Genomic_DNA"/>
</dbReference>
<name>A0AC61RJS0_9BACT</name>
<dbReference type="Proteomes" id="UP000306319">
    <property type="component" value="Unassembled WGS sequence"/>
</dbReference>
<evidence type="ECO:0000313" key="1">
    <source>
        <dbReference type="EMBL" id="TGY80319.1"/>
    </source>
</evidence>
<gene>
    <name evidence="1" type="ORF">E5331_03530</name>
</gene>
<proteinExistence type="predicted"/>
<keyword evidence="1" id="KW-0808">Transferase</keyword>
<sequence length="918" mass="105626">MAKKTKSYSQVQATDKLEQLGQRGTSASEFIYDLLRIFAGYGDGQIRRTKDGPGNLAKDGETVLIKNLVAYREAVVNILDGDCSKMYYVINAMRDDAKIAKHSPRLYIVSNGVFVVAYDPKENDWYENRIDLLWKDFEFFTPLAGIEKIQFTAEAEADVKSAELMAKLFDDIRRYNDIRDPQTVHALNVFMSRLLFCFFAEDTGLFPEDNLFTNTLRTHTKEDGSDLAEFIDRAFLAMSTNDPAVLSTLPKLYEVFPYVNGGLFRDRYPIPVLSRRARTLILNCGEYNWREINPDIFGSMIQAVVTPEHRAGLGMHYTSVPNIEKVIRPLFLDTLEEEFEAACAEAREKMAKKANHDRASQRLRNLLNRLSNIKFFDPACGSGNFLIITYKRLRELEIRIWKAMREITGMALLPFPNITLTQFYGIELDEYAAETATLSMWLAEHQMNVKFKEELFVLPETLPLKPSGHIVCGNACRLDWNTVCPHAPEDEVYIMGNPPYLGSKLQDAIQKDDMKVALSDVKDKKGVDYIAAWFWKGAKYIKESKAKYAFVTTNSISQGEQVAMLWKPIFDLGLEIFYARTSFKWSNNAKYNAAVTVAIIGVGNKNNTQKLLFNEQENKAYKVKNINPYLSASDNVIVAKTYNIPQGLPKAEFGCMPYDNGHLLLSEPEKDSMLENYPEVNIFIKQIIGSQEFLNDIHRYCLWIDDDKRDEAESIQPIKERIEATEYFRLNESKDGASLAERPHQFREHYVITDNSKDKVIIPRVSSERRLYIPIGYLDKNVVISDSAFAIYDAEKWLFALLTSRMHNLWVRTVGGRLKTDYRYSATLCYNTFPFPKLTTAEKEVLEHLAQNILNIRDENFDMTLGEMYNPESMPEELRDAHHQLDLAVERIYRPEPFTSDEERLEHLFKLYAKMTKK</sequence>
<evidence type="ECO:0000313" key="2">
    <source>
        <dbReference type="Proteomes" id="UP000306319"/>
    </source>
</evidence>
<protein>
    <submittedName>
        <fullName evidence="1">Class I SAM-dependent DNA methyltransferase</fullName>
    </submittedName>
</protein>
<keyword evidence="1" id="KW-0489">Methyltransferase</keyword>